<gene>
    <name evidence="1" type="ORF">EVAR_48284_1</name>
</gene>
<accession>A0A4C1WK85</accession>
<organism evidence="1 2">
    <name type="scientific">Eumeta variegata</name>
    <name type="common">Bagworm moth</name>
    <name type="synonym">Eumeta japonica</name>
    <dbReference type="NCBI Taxonomy" id="151549"/>
    <lineage>
        <taxon>Eukaryota</taxon>
        <taxon>Metazoa</taxon>
        <taxon>Ecdysozoa</taxon>
        <taxon>Arthropoda</taxon>
        <taxon>Hexapoda</taxon>
        <taxon>Insecta</taxon>
        <taxon>Pterygota</taxon>
        <taxon>Neoptera</taxon>
        <taxon>Endopterygota</taxon>
        <taxon>Lepidoptera</taxon>
        <taxon>Glossata</taxon>
        <taxon>Ditrysia</taxon>
        <taxon>Tineoidea</taxon>
        <taxon>Psychidae</taxon>
        <taxon>Oiketicinae</taxon>
        <taxon>Eumeta</taxon>
    </lineage>
</organism>
<sequence>MQKTAEEVNAFERFTAVMKSLSDVFSVKLFGDVRVFKVPVKYCVTIEGDRDENGMWRKIRIKSLTGIRIESVFGTDSAIDQYETIEGYNLRLHRRSLGRKADYPIKSYLHAEHRFDQQNECRTNRFETRTAQ</sequence>
<evidence type="ECO:0000313" key="1">
    <source>
        <dbReference type="EMBL" id="GBP51661.1"/>
    </source>
</evidence>
<keyword evidence="2" id="KW-1185">Reference proteome</keyword>
<name>A0A4C1WK85_EUMVA</name>
<comment type="caution">
    <text evidence="1">The sequence shown here is derived from an EMBL/GenBank/DDBJ whole genome shotgun (WGS) entry which is preliminary data.</text>
</comment>
<proteinExistence type="predicted"/>
<dbReference type="Proteomes" id="UP000299102">
    <property type="component" value="Unassembled WGS sequence"/>
</dbReference>
<evidence type="ECO:0000313" key="2">
    <source>
        <dbReference type="Proteomes" id="UP000299102"/>
    </source>
</evidence>
<reference evidence="1 2" key="1">
    <citation type="journal article" date="2019" name="Commun. Biol.">
        <title>The bagworm genome reveals a unique fibroin gene that provides high tensile strength.</title>
        <authorList>
            <person name="Kono N."/>
            <person name="Nakamura H."/>
            <person name="Ohtoshi R."/>
            <person name="Tomita M."/>
            <person name="Numata K."/>
            <person name="Arakawa K."/>
        </authorList>
    </citation>
    <scope>NUCLEOTIDE SEQUENCE [LARGE SCALE GENOMIC DNA]</scope>
</reference>
<dbReference type="AlphaFoldDB" id="A0A4C1WK85"/>
<protein>
    <submittedName>
        <fullName evidence="1">Uncharacterized protein</fullName>
    </submittedName>
</protein>
<dbReference type="EMBL" id="BGZK01000586">
    <property type="protein sequence ID" value="GBP51661.1"/>
    <property type="molecule type" value="Genomic_DNA"/>
</dbReference>